<dbReference type="PANTHER" id="PTHR21261">
    <property type="entry name" value="BEAT PROTEIN"/>
    <property type="match status" value="1"/>
</dbReference>
<dbReference type="PANTHER" id="PTHR21261:SF15">
    <property type="entry name" value="BEATEN PATH IIIA, ISOFORM D-RELATED"/>
    <property type="match status" value="1"/>
</dbReference>
<dbReference type="AlphaFoldDB" id="A0A7R8W5V2"/>
<dbReference type="FunFam" id="2.60.40.10:FF:000437">
    <property type="entry name" value="Beat-IIIc, isoform A"/>
    <property type="match status" value="1"/>
</dbReference>
<dbReference type="SUPFAM" id="SSF48726">
    <property type="entry name" value="Immunoglobulin"/>
    <property type="match status" value="1"/>
</dbReference>
<dbReference type="PROSITE" id="PS50835">
    <property type="entry name" value="IG_LIKE"/>
    <property type="match status" value="2"/>
</dbReference>
<evidence type="ECO:0000313" key="1">
    <source>
        <dbReference type="EMBL" id="CAD7225484.1"/>
    </source>
</evidence>
<sequence>MLRLPRGSQGLKVTGKIPTHAAFGEKAILACDYEPESGIGIYSVKWYKDGKEFYRYEPWHENKNQFFSQPGVKVDATASTDRLIVLKSVNHDTSGKFKCEVSAERPSYDTVAYSGDLLVVVVPEGLPQITGLQKSYRIGDNVRINCTSAPSKPAASLIWYINDKKAPDSYLQEYPPFEVLEKRLEKSVLGMNFTLEQHHFRDDTLEIACTATVATIYWQSVRHSVQLPSTYWQPPPRDPVPNPSTGQASASPKASLSFFIWLKFSALILSFLIDYLFS</sequence>
<dbReference type="InterPro" id="IPR013783">
    <property type="entry name" value="Ig-like_fold"/>
</dbReference>
<dbReference type="InterPro" id="IPR036179">
    <property type="entry name" value="Ig-like_dom_sf"/>
</dbReference>
<dbReference type="InterPro" id="IPR007110">
    <property type="entry name" value="Ig-like_dom"/>
</dbReference>
<reference evidence="1" key="1">
    <citation type="submission" date="2020-11" db="EMBL/GenBank/DDBJ databases">
        <authorList>
            <person name="Tran Van P."/>
        </authorList>
    </citation>
    <scope>NUCLEOTIDE SEQUENCE</scope>
</reference>
<organism evidence="1">
    <name type="scientific">Cyprideis torosa</name>
    <dbReference type="NCBI Taxonomy" id="163714"/>
    <lineage>
        <taxon>Eukaryota</taxon>
        <taxon>Metazoa</taxon>
        <taxon>Ecdysozoa</taxon>
        <taxon>Arthropoda</taxon>
        <taxon>Crustacea</taxon>
        <taxon>Oligostraca</taxon>
        <taxon>Ostracoda</taxon>
        <taxon>Podocopa</taxon>
        <taxon>Podocopida</taxon>
        <taxon>Cytherocopina</taxon>
        <taxon>Cytheroidea</taxon>
        <taxon>Cytherideidae</taxon>
        <taxon>Cyprideis</taxon>
    </lineage>
</organism>
<dbReference type="EMBL" id="OB660583">
    <property type="protein sequence ID" value="CAD7225484.1"/>
    <property type="molecule type" value="Genomic_DNA"/>
</dbReference>
<gene>
    <name evidence="1" type="ORF">CTOB1V02_LOCUS3424</name>
</gene>
<name>A0A7R8W5V2_9CRUS</name>
<proteinExistence type="predicted"/>
<accession>A0A7R8W5V2</accession>
<dbReference type="OrthoDB" id="10015491at2759"/>
<dbReference type="Gene3D" id="2.60.40.10">
    <property type="entry name" value="Immunoglobulins"/>
    <property type="match status" value="2"/>
</dbReference>
<protein>
    <submittedName>
        <fullName evidence="1">Uncharacterized protein</fullName>
    </submittedName>
</protein>